<dbReference type="RefSeq" id="WP_023789549.1">
    <property type="nucleotide sequence ID" value="NC_022998.1"/>
</dbReference>
<keyword evidence="1" id="KW-0812">Transmembrane</keyword>
<dbReference type="KEGG" id="sapi:SAPIS_v1c06060"/>
<protein>
    <submittedName>
        <fullName evidence="2">Uncharacterized protein</fullName>
    </submittedName>
</protein>
<keyword evidence="1" id="KW-0472">Membrane</keyword>
<sequence>MNTNKEVKKFKKDYEKNLLKAIFFESFTEFNSFGKYTSQNVPLVKHGYEEYIYPDISNLKQNDKRRKNLEFKNEETKVYLNIKINLEKLEKDDWYKKESFDMSLFVQKYVEFDFDRNFARFLDKFKRSYHLFVEGYIKTTYIKIKYIRCDAANSIYYNNENNMKIYENYNSDEHSDFLNNAKALNDVFNNFHFRNFRCSLSNSSSRERFFQELFFKGDQKIGLIYYELTPTLTCKGLELSKNWFIKNWMFILNLVFSIILTLLGYFL</sequence>
<dbReference type="EMBL" id="CP006682">
    <property type="protein sequence ID" value="AHB36451.1"/>
    <property type="molecule type" value="Genomic_DNA"/>
</dbReference>
<keyword evidence="1" id="KW-1133">Transmembrane helix</keyword>
<dbReference type="AlphaFoldDB" id="V5RK12"/>
<organism evidence="2 3">
    <name type="scientific">Spiroplasma apis B31</name>
    <dbReference type="NCBI Taxonomy" id="1276258"/>
    <lineage>
        <taxon>Bacteria</taxon>
        <taxon>Bacillati</taxon>
        <taxon>Mycoplasmatota</taxon>
        <taxon>Mollicutes</taxon>
        <taxon>Entomoplasmatales</taxon>
        <taxon>Spiroplasmataceae</taxon>
        <taxon>Spiroplasma</taxon>
    </lineage>
</organism>
<accession>V5RK12</accession>
<proteinExistence type="predicted"/>
<evidence type="ECO:0000313" key="2">
    <source>
        <dbReference type="EMBL" id="AHB36451.1"/>
    </source>
</evidence>
<dbReference type="Proteomes" id="UP000018550">
    <property type="component" value="Chromosome"/>
</dbReference>
<dbReference type="HOGENOM" id="CLU_1041730_0_0_14"/>
<name>V5RK12_SPIAP</name>
<reference evidence="2 3" key="1">
    <citation type="journal article" date="2014" name="Genome Announc.">
        <title>Complete Genome Sequence of Spiroplasma apis B31T (ATCC 33834), a Bacterium Associated with May Disease of Honeybees (Apis mellifera).</title>
        <authorList>
            <person name="Ku C."/>
            <person name="Lo W.S."/>
            <person name="Chen L.L."/>
            <person name="Kuo C.H."/>
        </authorList>
    </citation>
    <scope>NUCLEOTIDE SEQUENCE [LARGE SCALE GENOMIC DNA]</scope>
    <source>
        <strain evidence="2">B31</strain>
    </source>
</reference>
<evidence type="ECO:0000256" key="1">
    <source>
        <dbReference type="SAM" id="Phobius"/>
    </source>
</evidence>
<feature type="transmembrane region" description="Helical" evidence="1">
    <location>
        <begin position="248"/>
        <end position="266"/>
    </location>
</feature>
<dbReference type="PATRIC" id="fig|1276258.3.peg.614"/>
<gene>
    <name evidence="2" type="ORF">SAPIS_v1c06060</name>
</gene>
<evidence type="ECO:0000313" key="3">
    <source>
        <dbReference type="Proteomes" id="UP000018550"/>
    </source>
</evidence>
<keyword evidence="3" id="KW-1185">Reference proteome</keyword>